<feature type="region of interest" description="Disordered" evidence="8">
    <location>
        <begin position="811"/>
        <end position="984"/>
    </location>
</feature>
<evidence type="ECO:0000256" key="7">
    <source>
        <dbReference type="ARBA" id="ARBA00023242"/>
    </source>
</evidence>
<dbReference type="InterPro" id="IPR044749">
    <property type="entry name" value="FANCM_DEXDc"/>
</dbReference>
<comment type="similarity">
    <text evidence="2">Belongs to the DEAD box helicase family. DEAH subfamily. FANCM sub-subfamily.</text>
</comment>
<dbReference type="PANTHER" id="PTHR14025">
    <property type="entry name" value="FANCONI ANEMIA GROUP M FANCM FAMILY MEMBER"/>
    <property type="match status" value="1"/>
</dbReference>
<dbReference type="InterPro" id="IPR014001">
    <property type="entry name" value="Helicase_ATP-bd"/>
</dbReference>
<evidence type="ECO:0000256" key="5">
    <source>
        <dbReference type="ARBA" id="ARBA00022806"/>
    </source>
</evidence>
<keyword evidence="3" id="KW-0547">Nucleotide-binding</keyword>
<feature type="compositionally biased region" description="Pro residues" evidence="8">
    <location>
        <begin position="895"/>
        <end position="904"/>
    </location>
</feature>
<evidence type="ECO:0000256" key="8">
    <source>
        <dbReference type="SAM" id="MobiDB-lite"/>
    </source>
</evidence>
<dbReference type="FunFam" id="3.40.50.300:FF:000861">
    <property type="entry name" value="Fanconi anemia, complementation group M"/>
    <property type="match status" value="1"/>
</dbReference>
<dbReference type="Pfam" id="PF00271">
    <property type="entry name" value="Helicase_C"/>
    <property type="match status" value="1"/>
</dbReference>
<dbReference type="GO" id="GO:0005524">
    <property type="term" value="F:ATP binding"/>
    <property type="evidence" value="ECO:0007669"/>
    <property type="project" value="UniProtKB-KW"/>
</dbReference>
<gene>
    <name evidence="11" type="ORF">PECAL_1P17780</name>
</gene>
<dbReference type="GO" id="GO:0036297">
    <property type="term" value="P:interstrand cross-link repair"/>
    <property type="evidence" value="ECO:0007669"/>
    <property type="project" value="TreeGrafter"/>
</dbReference>
<evidence type="ECO:0000313" key="11">
    <source>
        <dbReference type="EMBL" id="CAH0365340.1"/>
    </source>
</evidence>
<dbReference type="SUPFAM" id="SSF52540">
    <property type="entry name" value="P-loop containing nucleoside triphosphate hydrolases"/>
    <property type="match status" value="1"/>
</dbReference>
<dbReference type="GO" id="GO:0016787">
    <property type="term" value="F:hydrolase activity"/>
    <property type="evidence" value="ECO:0007669"/>
    <property type="project" value="UniProtKB-KW"/>
</dbReference>
<dbReference type="InterPro" id="IPR027417">
    <property type="entry name" value="P-loop_NTPase"/>
</dbReference>
<keyword evidence="5" id="KW-0347">Helicase</keyword>
<protein>
    <recommendedName>
        <fullName evidence="13">ATP-dependent DNA helicase</fullName>
    </recommendedName>
</protein>
<evidence type="ECO:0000259" key="9">
    <source>
        <dbReference type="PROSITE" id="PS51192"/>
    </source>
</evidence>
<dbReference type="Gene3D" id="3.40.50.300">
    <property type="entry name" value="P-loop containing nucleotide triphosphate hydrolases"/>
    <property type="match status" value="2"/>
</dbReference>
<evidence type="ECO:0000256" key="4">
    <source>
        <dbReference type="ARBA" id="ARBA00022801"/>
    </source>
</evidence>
<dbReference type="PROSITE" id="PS51194">
    <property type="entry name" value="HELICASE_CTER"/>
    <property type="match status" value="1"/>
</dbReference>
<dbReference type="GO" id="GO:0045003">
    <property type="term" value="P:double-strand break repair via synthesis-dependent strand annealing"/>
    <property type="evidence" value="ECO:0007669"/>
    <property type="project" value="TreeGrafter"/>
</dbReference>
<feature type="region of interest" description="Disordered" evidence="8">
    <location>
        <begin position="1"/>
        <end position="27"/>
    </location>
</feature>
<name>A0A8J2WEK6_9STRA</name>
<dbReference type="GO" id="GO:0000400">
    <property type="term" value="F:four-way junction DNA binding"/>
    <property type="evidence" value="ECO:0007669"/>
    <property type="project" value="TreeGrafter"/>
</dbReference>
<dbReference type="SMART" id="SM00487">
    <property type="entry name" value="DEXDc"/>
    <property type="match status" value="1"/>
</dbReference>
<keyword evidence="12" id="KW-1185">Reference proteome</keyword>
<feature type="domain" description="Helicase ATP-binding" evidence="9">
    <location>
        <begin position="75"/>
        <end position="243"/>
    </location>
</feature>
<dbReference type="AlphaFoldDB" id="A0A8J2WEK6"/>
<keyword evidence="4" id="KW-0378">Hydrolase</keyword>
<dbReference type="Proteomes" id="UP000789595">
    <property type="component" value="Unassembled WGS sequence"/>
</dbReference>
<feature type="domain" description="Helicase C-terminal" evidence="10">
    <location>
        <begin position="405"/>
        <end position="572"/>
    </location>
</feature>
<dbReference type="OrthoDB" id="164902at2759"/>
<feature type="compositionally biased region" description="Pro residues" evidence="8">
    <location>
        <begin position="836"/>
        <end position="848"/>
    </location>
</feature>
<feature type="region of interest" description="Disordered" evidence="8">
    <location>
        <begin position="774"/>
        <end position="799"/>
    </location>
</feature>
<evidence type="ECO:0008006" key="13">
    <source>
        <dbReference type="Google" id="ProtNLM"/>
    </source>
</evidence>
<proteinExistence type="inferred from homology"/>
<dbReference type="CDD" id="cd18033">
    <property type="entry name" value="DEXDc_FANCM"/>
    <property type="match status" value="1"/>
</dbReference>
<evidence type="ECO:0000313" key="12">
    <source>
        <dbReference type="Proteomes" id="UP000789595"/>
    </source>
</evidence>
<evidence type="ECO:0000256" key="1">
    <source>
        <dbReference type="ARBA" id="ARBA00004123"/>
    </source>
</evidence>
<organism evidence="11 12">
    <name type="scientific">Pelagomonas calceolata</name>
    <dbReference type="NCBI Taxonomy" id="35677"/>
    <lineage>
        <taxon>Eukaryota</taxon>
        <taxon>Sar</taxon>
        <taxon>Stramenopiles</taxon>
        <taxon>Ochrophyta</taxon>
        <taxon>Pelagophyceae</taxon>
        <taxon>Pelagomonadales</taxon>
        <taxon>Pelagomonadaceae</taxon>
        <taxon>Pelagomonas</taxon>
    </lineage>
</organism>
<evidence type="ECO:0000256" key="3">
    <source>
        <dbReference type="ARBA" id="ARBA00022741"/>
    </source>
</evidence>
<dbReference type="InterPro" id="IPR001650">
    <property type="entry name" value="Helicase_C-like"/>
</dbReference>
<evidence type="ECO:0000256" key="6">
    <source>
        <dbReference type="ARBA" id="ARBA00022840"/>
    </source>
</evidence>
<feature type="compositionally biased region" description="Pro residues" evidence="8">
    <location>
        <begin position="912"/>
        <end position="953"/>
    </location>
</feature>
<evidence type="ECO:0000259" key="10">
    <source>
        <dbReference type="PROSITE" id="PS51194"/>
    </source>
</evidence>
<dbReference type="PANTHER" id="PTHR14025:SF20">
    <property type="entry name" value="FANCONI ANEMIA GROUP M PROTEIN"/>
    <property type="match status" value="1"/>
</dbReference>
<evidence type="ECO:0000256" key="2">
    <source>
        <dbReference type="ARBA" id="ARBA00009889"/>
    </source>
</evidence>
<accession>A0A8J2WEK6</accession>
<feature type="compositionally biased region" description="Pro residues" evidence="8">
    <location>
        <begin position="855"/>
        <end position="865"/>
    </location>
</feature>
<dbReference type="SMART" id="SM00490">
    <property type="entry name" value="HELICc"/>
    <property type="match status" value="1"/>
</dbReference>
<keyword evidence="7" id="KW-0539">Nucleus</keyword>
<keyword evidence="6" id="KW-0067">ATP-binding</keyword>
<dbReference type="GO" id="GO:0005634">
    <property type="term" value="C:nucleus"/>
    <property type="evidence" value="ECO:0007669"/>
    <property type="project" value="UniProtKB-SubCell"/>
</dbReference>
<dbReference type="PROSITE" id="PS51192">
    <property type="entry name" value="HELICASE_ATP_BIND_1"/>
    <property type="match status" value="1"/>
</dbReference>
<dbReference type="GO" id="GO:0009378">
    <property type="term" value="F:four-way junction helicase activity"/>
    <property type="evidence" value="ECO:0007669"/>
    <property type="project" value="TreeGrafter"/>
</dbReference>
<dbReference type="GO" id="GO:0043138">
    <property type="term" value="F:3'-5' DNA helicase activity"/>
    <property type="evidence" value="ECO:0007669"/>
    <property type="project" value="TreeGrafter"/>
</dbReference>
<dbReference type="EMBL" id="CAKKNE010000001">
    <property type="protein sequence ID" value="CAH0365340.1"/>
    <property type="molecule type" value="Genomic_DNA"/>
</dbReference>
<sequence>MADFNFFAPRTKQEPEKKKKKREPLDHSWATRPHGNCCEGDSELCPRWTARIDEGACETWTYPNNYPVRQYQEQIVKQALLKNTLVCLPTGLGKTLIAAVLMYNYHRWFPDGQIIFMAPTKPLVAQQVEACHDVVGLPEEDTAQLDGNVPVERRRELWRKRRVFYCTPQTVANDLAKGVFDASRVVLLVVDEAHRALKKYAYCSVVKHVGFRHAHFRVLALSATPGSDVAGVQDVVDNLRIAHVEVRTEDDPDVAKYTHHRLIEKIICEEGPVVKKGLEALQKVAEPFLKRLQNAGALHSTDLSTLRAYTVLQAGRDNNRVSYADKHVAHKLASAADALRHYGTTGALEKLESVRSVARDVAAKLSRSESVPPGDRALQRLAGSPQFLDALKALRSSGEHPKTTKLRELLVDHFQRAREAHKSSRAMVFTGTRQSVDEIGDALSRASGDLLRVQRFVGQGGGDGMKQSSQKNAVEAFLRNDSNVLVATCIAEEGLDIGAVDVCVFYDQVGSPIRMVQRMGRTARKRTGRVVLLMVPGEEKKFESSGKRSAAVVHALRDRRGLRLRTDLSKRLVPRRVQPSWPRRVDKRLSIDAWRSSQVGGQVKRKLVDPARAAAKQDRSWRLNEKQLQVVKQRNWTGPVQYKARLADGWRRALRSGHAGRPPPRTGQIVAPPASSSRSALLRAVADFVALRRCDDLYDLEKLSAQNGALASVAFQKKMPRHAAFAGNDVWGLDAASQGKKEVPWMCLECFAAGQTGETCGACGASKAKANQDVWGFDDPSPAGSPRAPPPAPAPEGDGAAARMERFLEANGEAPPAPPTPAWDWTQESNADAPPVVAPPRPRGPPVPAGGAPPVVAPPPAPPQFRLPSGSDTLPSPPEEEGPPRPAWLEAPAAPARPPPPPLVPAVGGGAPPVPPPRPRGPPVPAGGAPPVPVPRGPPVPSPAGPRGPPPVAAPREPLREVPAPPPDALSDAQRARAEANKQRALQLRIAKNREKALALRAAKRERSGP</sequence>
<comment type="caution">
    <text evidence="11">The sequence shown here is derived from an EMBL/GenBank/DDBJ whole genome shotgun (WGS) entry which is preliminary data.</text>
</comment>
<dbReference type="InterPro" id="IPR011545">
    <property type="entry name" value="DEAD/DEAH_box_helicase_dom"/>
</dbReference>
<dbReference type="Pfam" id="PF00270">
    <property type="entry name" value="DEAD"/>
    <property type="match status" value="1"/>
</dbReference>
<comment type="subcellular location">
    <subcellularLocation>
        <location evidence="1">Nucleus</location>
    </subcellularLocation>
</comment>
<reference evidence="11" key="1">
    <citation type="submission" date="2021-11" db="EMBL/GenBank/DDBJ databases">
        <authorList>
            <consortium name="Genoscope - CEA"/>
            <person name="William W."/>
        </authorList>
    </citation>
    <scope>NUCLEOTIDE SEQUENCE</scope>
</reference>